<sequence length="212" mass="22309">MRNVRTSLIVGVLLLELVFGAFLLLQKSHRSTVDPDPAPGDSTELAVTSPRSGDIHVTAGSVIGAAPLSGNTVTDPRQSANGTVVTVSGSPVDDAVPLPRANTRPRESVAVRGYAESKTNPMWRTDGTRDSLRRHGSNPVAAAITDELVKESAKLDPALPPPAQVQIQAQATHDDSYRPGSNPVAAAMTDQLVKESAKLDPSLPPPNQSDMK</sequence>
<organism evidence="2 3">
    <name type="scientific">Paraburkholderia sediminicola</name>
    <dbReference type="NCBI Taxonomy" id="458836"/>
    <lineage>
        <taxon>Bacteria</taxon>
        <taxon>Pseudomonadati</taxon>
        <taxon>Pseudomonadota</taxon>
        <taxon>Betaproteobacteria</taxon>
        <taxon>Burkholderiales</taxon>
        <taxon>Burkholderiaceae</taxon>
        <taxon>Paraburkholderia</taxon>
    </lineage>
</organism>
<dbReference type="EMBL" id="CADIKC010000001">
    <property type="protein sequence ID" value="CAB3648384.1"/>
    <property type="molecule type" value="Genomic_DNA"/>
</dbReference>
<evidence type="ECO:0000313" key="3">
    <source>
        <dbReference type="Proteomes" id="UP000494255"/>
    </source>
</evidence>
<accession>A0A6J4ZZS3</accession>
<dbReference type="AlphaFoldDB" id="A0A6J4ZZS3"/>
<name>A0A6J4ZZS3_9BURK</name>
<evidence type="ECO:0000256" key="1">
    <source>
        <dbReference type="SAM" id="MobiDB-lite"/>
    </source>
</evidence>
<keyword evidence="3" id="KW-1185">Reference proteome</keyword>
<protein>
    <submittedName>
        <fullName evidence="2">Uncharacterized protein</fullName>
    </submittedName>
</protein>
<evidence type="ECO:0000313" key="2">
    <source>
        <dbReference type="EMBL" id="CAB3648384.1"/>
    </source>
</evidence>
<gene>
    <name evidence="2" type="ORF">LMG24238_00951</name>
</gene>
<reference evidence="2 3" key="1">
    <citation type="submission" date="2020-04" db="EMBL/GenBank/DDBJ databases">
        <authorList>
            <person name="De Canck E."/>
        </authorList>
    </citation>
    <scope>NUCLEOTIDE SEQUENCE [LARGE SCALE GENOMIC DNA]</scope>
    <source>
        <strain evidence="2 3">LMG 24238</strain>
    </source>
</reference>
<dbReference type="Proteomes" id="UP000494255">
    <property type="component" value="Unassembled WGS sequence"/>
</dbReference>
<proteinExistence type="predicted"/>
<feature type="region of interest" description="Disordered" evidence="1">
    <location>
        <begin position="30"/>
        <end position="49"/>
    </location>
</feature>